<evidence type="ECO:0000256" key="1">
    <source>
        <dbReference type="SAM" id="SignalP"/>
    </source>
</evidence>
<evidence type="ECO:0000259" key="2">
    <source>
        <dbReference type="PROSITE" id="PS50830"/>
    </source>
</evidence>
<dbReference type="PROSITE" id="PS50830">
    <property type="entry name" value="TNASE_3"/>
    <property type="match status" value="1"/>
</dbReference>
<feature type="domain" description="TNase-like" evidence="2">
    <location>
        <begin position="41"/>
        <end position="172"/>
    </location>
</feature>
<keyword evidence="4" id="KW-1185">Reference proteome</keyword>
<evidence type="ECO:0000313" key="3">
    <source>
        <dbReference type="EMBL" id="MBV2133541.1"/>
    </source>
</evidence>
<dbReference type="Pfam" id="PF00565">
    <property type="entry name" value="SNase"/>
    <property type="match status" value="1"/>
</dbReference>
<keyword evidence="1" id="KW-0732">Signal</keyword>
<reference evidence="3 4" key="1">
    <citation type="submission" date="2021-06" db="EMBL/GenBank/DDBJ databases">
        <title>Differences between aerobic and microaerobic xylene degrading microbial communities.</title>
        <authorList>
            <person name="Banerjee S."/>
            <person name="Tancsics A."/>
        </authorList>
    </citation>
    <scope>NUCLEOTIDE SEQUENCE [LARGE SCALE GENOMIC DNA]</scope>
    <source>
        <strain evidence="3 4">MAP12</strain>
    </source>
</reference>
<feature type="signal peptide" evidence="1">
    <location>
        <begin position="1"/>
        <end position="33"/>
    </location>
</feature>
<accession>A0ABS6MYW8</accession>
<comment type="caution">
    <text evidence="3">The sequence shown here is derived from an EMBL/GenBank/DDBJ whole genome shotgun (WGS) entry which is preliminary data.</text>
</comment>
<evidence type="ECO:0000313" key="4">
    <source>
        <dbReference type="Proteomes" id="UP000813068"/>
    </source>
</evidence>
<organism evidence="3 4">
    <name type="scientific">Geopseudomonas aromaticivorans</name>
    <dbReference type="NCBI Taxonomy" id="2849492"/>
    <lineage>
        <taxon>Bacteria</taxon>
        <taxon>Pseudomonadati</taxon>
        <taxon>Pseudomonadota</taxon>
        <taxon>Gammaproteobacteria</taxon>
        <taxon>Pseudomonadales</taxon>
        <taxon>Pseudomonadaceae</taxon>
        <taxon>Geopseudomonas</taxon>
    </lineage>
</organism>
<name>A0ABS6MYW8_9GAMM</name>
<gene>
    <name evidence="3" type="ORF">KRX52_12140</name>
</gene>
<sequence>MRKPFPGATKKASLWGAFFVCAAVLVLPLQAPAAECRGPGPLREAQVARVVDGDTLRLTDGRSVRLIGVNAPEQARRGRPAEPFADAATRHLVQLVAASGGRVALLAGEQARDHYGRSLAHAFGRDGRNWEAQQLTAGLGFAVAMAPNTALVDCQFTAERAARAAGRGVWSQSPLLETSRLRRGGFALLRGRVARVERNRGGLWLELDGSLVLQVEAQALARFDERALRGLAGRTVVVRGWVVDRSRRGVLGPGQARWLLQLSHPAMLEVR</sequence>
<dbReference type="SMART" id="SM00318">
    <property type="entry name" value="SNc"/>
    <property type="match status" value="1"/>
</dbReference>
<proteinExistence type="predicted"/>
<dbReference type="EMBL" id="JAHRGL010000030">
    <property type="protein sequence ID" value="MBV2133541.1"/>
    <property type="molecule type" value="Genomic_DNA"/>
</dbReference>
<protein>
    <submittedName>
        <fullName evidence="3">Thermonuclease family protein</fullName>
    </submittedName>
</protein>
<dbReference type="Proteomes" id="UP000813068">
    <property type="component" value="Unassembled WGS sequence"/>
</dbReference>
<feature type="chain" id="PRO_5045954209" evidence="1">
    <location>
        <begin position="34"/>
        <end position="271"/>
    </location>
</feature>
<dbReference type="InterPro" id="IPR016071">
    <property type="entry name" value="Staphylococal_nuclease_OB-fold"/>
</dbReference>